<name>E1EW11_GIAIA</name>
<proteinExistence type="predicted"/>
<evidence type="ECO:0000313" key="1">
    <source>
        <dbReference type="EMBL" id="EFO65591.1"/>
    </source>
</evidence>
<accession>E1EW11</accession>
<dbReference type="SUPFAM" id="SSF52540">
    <property type="entry name" value="P-loop containing nucleoside triphosphate hydrolases"/>
    <property type="match status" value="1"/>
</dbReference>
<dbReference type="VEuPathDB" id="GiardiaDB:GLP15_1691"/>
<dbReference type="AlphaFoldDB" id="E1EW11"/>
<dbReference type="OMA" id="FLCCCPY"/>
<sequence>MISSSYSTLESTSDSFVQINEEDVVLDLPTVDLQVSKYEPHSTRGEWNIRPESELNLQLYAAGRTATIGIFGPNQSGKTTLVTYLSQRTTSSISASASKALNHGLKRTVFVEAWRGYCKVSRNNASPTYAIFFIDTPGHPQQLPESVSICSRLRTIILLVNLCAGLQSDHNIYLTALEERSTIAHDSSYNWSLPTCIMAFSNVDKFCYAELSQVRKKGANQCCLVQYVALRLRLQIEVLEATLCREYPWLKDSLAHQILLCYYNCLKTYCLVSVQRLSSDKLDTLVVFESIVSSLLNGTEFTPEDLMICMPKCIPDKLPIAITSEHLRRSFLCCCPYKLCTFWSAYIFYTPSELSYNESQWRELLGVDALGPLIEDSDGSLKRLSTISTDTIFMILISPQDRDDSVVLPINSLNQKSIFYPYVTHTRVSISLTSDALQLSTYFSGLSLQPTHKPNVLEIRTRGEYTLNLFLSILYLVAQKSLTQKPLRQEESVIQTLPLLPVLSKRISHTSQKPTQLKVYLDESRGMINFTISVLLRESPPPKIWGYVTGLQKRNELLATLDPHTSVYDQIATLYANNFYSIIDGTMHYNTVNVSEGSIVLSSRLTHSSTLVEALKEAISREAESSLIPFYNLQIVVLDYKCYQKTHYIHLHASTLLTNAIGSSKLQYVEPLLYTQMFVSKGLYRTKKEQSFLNNALEKLKCLLCSRRCIFKTDPWIQMACPISSFAAIFFYIPAGSALGLELAIERILRCTSVNVYHSKQIYFVRTVDAILDPDDLKGTIDAMKSRSNAFNRKEYRV</sequence>
<dbReference type="EMBL" id="ACVC01000023">
    <property type="protein sequence ID" value="EFO65591.1"/>
    <property type="molecule type" value="Genomic_DNA"/>
</dbReference>
<dbReference type="Gene3D" id="3.40.50.300">
    <property type="entry name" value="P-loop containing nucleotide triphosphate hydrolases"/>
    <property type="match status" value="1"/>
</dbReference>
<evidence type="ECO:0000313" key="2">
    <source>
        <dbReference type="Proteomes" id="UP000008974"/>
    </source>
</evidence>
<evidence type="ECO:0008006" key="3">
    <source>
        <dbReference type="Google" id="ProtNLM"/>
    </source>
</evidence>
<organism evidence="1 2">
    <name type="scientific">Giardia intestinalis (strain P15)</name>
    <name type="common">Giardia lamblia</name>
    <dbReference type="NCBI Taxonomy" id="658858"/>
    <lineage>
        <taxon>Eukaryota</taxon>
        <taxon>Metamonada</taxon>
        <taxon>Diplomonadida</taxon>
        <taxon>Hexamitidae</taxon>
        <taxon>Giardiinae</taxon>
        <taxon>Giardia</taxon>
    </lineage>
</organism>
<dbReference type="InterPro" id="IPR027417">
    <property type="entry name" value="P-loop_NTPase"/>
</dbReference>
<comment type="caution">
    <text evidence="1">The sequence shown here is derived from an EMBL/GenBank/DDBJ whole genome shotgun (WGS) entry which is preliminary data.</text>
</comment>
<reference evidence="1 2" key="1">
    <citation type="journal article" date="2010" name="BMC Genomics">
        <title>Genome analysis and comparative genomics of a Giardia intestinalis assemblage E isolate.</title>
        <authorList>
            <person name="Jerlstrom-Hultqvist J."/>
            <person name="Franzen O."/>
            <person name="Ankarklev J."/>
            <person name="Xu F."/>
            <person name="Nohynkova E."/>
            <person name="Andersson J.O."/>
            <person name="Svard S.G."/>
            <person name="Andersson B."/>
        </authorList>
    </citation>
    <scope>NUCLEOTIDE SEQUENCE [LARGE SCALE GENOMIC DNA]</scope>
    <source>
        <strain evidence="1 2">P15</strain>
    </source>
</reference>
<dbReference type="Proteomes" id="UP000008974">
    <property type="component" value="Unassembled WGS sequence"/>
</dbReference>
<protein>
    <recommendedName>
        <fullName evidence="3">Tr-type G domain-containing protein</fullName>
    </recommendedName>
</protein>
<gene>
    <name evidence="1" type="ORF">GLP15_1691</name>
</gene>
<dbReference type="OrthoDB" id="10255820at2759"/>